<evidence type="ECO:0000256" key="5">
    <source>
        <dbReference type="SAM" id="Phobius"/>
    </source>
</evidence>
<dbReference type="OrthoDB" id="4521223at2759"/>
<evidence type="ECO:0008006" key="8">
    <source>
        <dbReference type="Google" id="ProtNLM"/>
    </source>
</evidence>
<name>A0A2B7WNN4_POLH7</name>
<dbReference type="PANTHER" id="PTHR31465:SF7">
    <property type="entry name" value="SPHINGOID LONG-CHAIN BASE TRANSPORTER RSB1"/>
    <property type="match status" value="1"/>
</dbReference>
<protein>
    <recommendedName>
        <fullName evidence="8">Parasitic phase-specific protein PSP-1</fullName>
    </recommendedName>
</protein>
<feature type="transmembrane region" description="Helical" evidence="5">
    <location>
        <begin position="82"/>
        <end position="110"/>
    </location>
</feature>
<evidence type="ECO:0000313" key="7">
    <source>
        <dbReference type="Proteomes" id="UP000224634"/>
    </source>
</evidence>
<dbReference type="Pfam" id="PF04479">
    <property type="entry name" value="RTA1"/>
    <property type="match status" value="1"/>
</dbReference>
<feature type="transmembrane region" description="Helical" evidence="5">
    <location>
        <begin position="211"/>
        <end position="231"/>
    </location>
</feature>
<dbReference type="Proteomes" id="UP000224634">
    <property type="component" value="Unassembled WGS sequence"/>
</dbReference>
<keyword evidence="2 5" id="KW-0812">Transmembrane</keyword>
<evidence type="ECO:0000256" key="1">
    <source>
        <dbReference type="ARBA" id="ARBA00004141"/>
    </source>
</evidence>
<dbReference type="PANTHER" id="PTHR31465">
    <property type="entry name" value="PROTEIN RTA1-RELATED"/>
    <property type="match status" value="1"/>
</dbReference>
<feature type="transmembrane region" description="Helical" evidence="5">
    <location>
        <begin position="251"/>
        <end position="269"/>
    </location>
</feature>
<comment type="subcellular location">
    <subcellularLocation>
        <location evidence="1">Membrane</location>
        <topology evidence="1">Multi-pass membrane protein</topology>
    </subcellularLocation>
</comment>
<evidence type="ECO:0000313" key="6">
    <source>
        <dbReference type="EMBL" id="PGG98111.1"/>
    </source>
</evidence>
<comment type="caution">
    <text evidence="6">The sequence shown here is derived from an EMBL/GenBank/DDBJ whole genome shotgun (WGS) entry which is preliminary data.</text>
</comment>
<keyword evidence="3 5" id="KW-1133">Transmembrane helix</keyword>
<evidence type="ECO:0000256" key="2">
    <source>
        <dbReference type="ARBA" id="ARBA00022692"/>
    </source>
</evidence>
<dbReference type="AlphaFoldDB" id="A0A2B7WNN4"/>
<keyword evidence="4 5" id="KW-0472">Membrane</keyword>
<accession>A0A2B7WNN4</accession>
<sequence>MDKCTLETCPVETSIYGYRPSIPANVALLLLFSLSGAIHLSQLILWRNRLFSIPMVIGCICEILGYSGRLMLQSDPFNMDGFMLQICALTIAPAFFTASIYFCISGIVRLFGQESSRLRPALYAWIFIPCDLISLILQGTGGALASVATDNGHDPTPATNVMIAGLAFQVFSLLMFIVLLVEFVWRVRRRQSMWSKDDSSFSSIPVSTHRVYLFAVPFSIAILCIFTRCVYRVAELSSGWDGELIKEEGTFVALEGVMIVVAVWALNVAHPKLLGI</sequence>
<gene>
    <name evidence="6" type="ORF">AJ80_09583</name>
</gene>
<reference evidence="6 7" key="1">
    <citation type="submission" date="2017-10" db="EMBL/GenBank/DDBJ databases">
        <title>Comparative genomics in systemic dimorphic fungi from Ajellomycetaceae.</title>
        <authorList>
            <person name="Munoz J.F."/>
            <person name="Mcewen J.G."/>
            <person name="Clay O.K."/>
            <person name="Cuomo C.A."/>
        </authorList>
    </citation>
    <scope>NUCLEOTIDE SEQUENCE [LARGE SCALE GENOMIC DNA]</scope>
    <source>
        <strain evidence="6 7">UAMH7299</strain>
    </source>
</reference>
<organism evidence="6 7">
    <name type="scientific">Polytolypa hystricis (strain UAMH7299)</name>
    <dbReference type="NCBI Taxonomy" id="1447883"/>
    <lineage>
        <taxon>Eukaryota</taxon>
        <taxon>Fungi</taxon>
        <taxon>Dikarya</taxon>
        <taxon>Ascomycota</taxon>
        <taxon>Pezizomycotina</taxon>
        <taxon>Eurotiomycetes</taxon>
        <taxon>Eurotiomycetidae</taxon>
        <taxon>Onygenales</taxon>
        <taxon>Onygenales incertae sedis</taxon>
        <taxon>Polytolypa</taxon>
    </lineage>
</organism>
<feature type="transmembrane region" description="Helical" evidence="5">
    <location>
        <begin position="161"/>
        <end position="185"/>
    </location>
</feature>
<keyword evidence="7" id="KW-1185">Reference proteome</keyword>
<evidence type="ECO:0000256" key="4">
    <source>
        <dbReference type="ARBA" id="ARBA00023136"/>
    </source>
</evidence>
<proteinExistence type="predicted"/>
<dbReference type="GO" id="GO:0000324">
    <property type="term" value="C:fungal-type vacuole"/>
    <property type="evidence" value="ECO:0007669"/>
    <property type="project" value="TreeGrafter"/>
</dbReference>
<feature type="transmembrane region" description="Helical" evidence="5">
    <location>
        <begin position="122"/>
        <end position="141"/>
    </location>
</feature>
<dbReference type="EMBL" id="PDNA01000303">
    <property type="protein sequence ID" value="PGG98111.1"/>
    <property type="molecule type" value="Genomic_DNA"/>
</dbReference>
<evidence type="ECO:0000256" key="3">
    <source>
        <dbReference type="ARBA" id="ARBA00022989"/>
    </source>
</evidence>
<feature type="transmembrane region" description="Helical" evidence="5">
    <location>
        <begin position="50"/>
        <end position="70"/>
    </location>
</feature>
<dbReference type="STRING" id="1447883.A0A2B7WNN4"/>
<dbReference type="GO" id="GO:0005886">
    <property type="term" value="C:plasma membrane"/>
    <property type="evidence" value="ECO:0007669"/>
    <property type="project" value="TreeGrafter"/>
</dbReference>
<dbReference type="InterPro" id="IPR007568">
    <property type="entry name" value="RTA1"/>
</dbReference>
<feature type="transmembrane region" description="Helical" evidence="5">
    <location>
        <begin position="20"/>
        <end position="38"/>
    </location>
</feature>